<proteinExistence type="predicted"/>
<protein>
    <recommendedName>
        <fullName evidence="4">von Hippel-Lindau disease tumour suppressor beta domain-containing protein</fullName>
    </recommendedName>
</protein>
<accession>A0A1X7ABL6</accession>
<gene>
    <name evidence="2" type="ORF">PSM7751_04215</name>
</gene>
<dbReference type="InterPro" id="IPR037140">
    <property type="entry name" value="VHL_beta_dom_sf"/>
</dbReference>
<dbReference type="OrthoDB" id="8458017at2"/>
<dbReference type="Proteomes" id="UP000193963">
    <property type="component" value="Unassembled WGS sequence"/>
</dbReference>
<dbReference type="AlphaFoldDB" id="A0A1X7ABL6"/>
<name>A0A1X7ABL6_9RHOB</name>
<keyword evidence="1" id="KW-0732">Signal</keyword>
<dbReference type="EMBL" id="FWFN01000013">
    <property type="protein sequence ID" value="SLN74846.1"/>
    <property type="molecule type" value="Genomic_DNA"/>
</dbReference>
<feature type="chain" id="PRO_5013367217" description="von Hippel-Lindau disease tumour suppressor beta domain-containing protein" evidence="1">
    <location>
        <begin position="25"/>
        <end position="284"/>
    </location>
</feature>
<evidence type="ECO:0000313" key="3">
    <source>
        <dbReference type="Proteomes" id="UP000193963"/>
    </source>
</evidence>
<feature type="signal peptide" evidence="1">
    <location>
        <begin position="1"/>
        <end position="24"/>
    </location>
</feature>
<keyword evidence="3" id="KW-1185">Reference proteome</keyword>
<evidence type="ECO:0000313" key="2">
    <source>
        <dbReference type="EMBL" id="SLN74846.1"/>
    </source>
</evidence>
<organism evidence="2 3">
    <name type="scientific">Pseudooceanicola marinus</name>
    <dbReference type="NCBI Taxonomy" id="396013"/>
    <lineage>
        <taxon>Bacteria</taxon>
        <taxon>Pseudomonadati</taxon>
        <taxon>Pseudomonadota</taxon>
        <taxon>Alphaproteobacteria</taxon>
        <taxon>Rhodobacterales</taxon>
        <taxon>Paracoccaceae</taxon>
        <taxon>Pseudooceanicola</taxon>
    </lineage>
</organism>
<evidence type="ECO:0000256" key="1">
    <source>
        <dbReference type="SAM" id="SignalP"/>
    </source>
</evidence>
<reference evidence="2 3" key="1">
    <citation type="submission" date="2017-03" db="EMBL/GenBank/DDBJ databases">
        <authorList>
            <person name="Afonso C.L."/>
            <person name="Miller P.J."/>
            <person name="Scott M.A."/>
            <person name="Spackman E."/>
            <person name="Goraichik I."/>
            <person name="Dimitrov K.M."/>
            <person name="Suarez D.L."/>
            <person name="Swayne D.E."/>
        </authorList>
    </citation>
    <scope>NUCLEOTIDE SEQUENCE [LARGE SCALE GENOMIC DNA]</scope>
    <source>
        <strain evidence="2 3">CECT 7751</strain>
    </source>
</reference>
<dbReference type="RefSeq" id="WP_085890219.1">
    <property type="nucleotide sequence ID" value="NZ_FWFN01000013.1"/>
</dbReference>
<sequence length="284" mass="29716">MRPPLRFAAALLTGLASLAGPAGAQSAFPDITDAVPTQGREVLRYGEARGWTVGLGHSPAGAPIYCAATSGPDWSEMTIGYATSQWQLILPVTSRPDWEGTLTIDGQSTSVSGTAVDGWTIVWLAAWDVEALMQGSQLRVQMDNQVYARPLAGSAAAILKVDECAARNGLGGGMFSEAQAPAPTSRPGGVELSFGCPEPGTVRSVDGGTPFTATFRYAAQNRPMTIYWLDQAGQPVPIGPLGPNAPVLTVDTYGGHHFIAFADSDQTCPGVITALPDYAEIPVR</sequence>
<dbReference type="Gene3D" id="2.60.40.780">
    <property type="entry name" value="von Hippel-Lindau disease tumour suppressor, beta domain"/>
    <property type="match status" value="1"/>
</dbReference>
<evidence type="ECO:0008006" key="4">
    <source>
        <dbReference type="Google" id="ProtNLM"/>
    </source>
</evidence>